<evidence type="ECO:0000313" key="2">
    <source>
        <dbReference type="Proteomes" id="UP000091857"/>
    </source>
</evidence>
<organism evidence="1 2">
    <name type="scientific">Manihot esculenta</name>
    <name type="common">Cassava</name>
    <name type="synonym">Jatropha manihot</name>
    <dbReference type="NCBI Taxonomy" id="3983"/>
    <lineage>
        <taxon>Eukaryota</taxon>
        <taxon>Viridiplantae</taxon>
        <taxon>Streptophyta</taxon>
        <taxon>Embryophyta</taxon>
        <taxon>Tracheophyta</taxon>
        <taxon>Spermatophyta</taxon>
        <taxon>Magnoliopsida</taxon>
        <taxon>eudicotyledons</taxon>
        <taxon>Gunneridae</taxon>
        <taxon>Pentapetalae</taxon>
        <taxon>rosids</taxon>
        <taxon>fabids</taxon>
        <taxon>Malpighiales</taxon>
        <taxon>Euphorbiaceae</taxon>
        <taxon>Crotonoideae</taxon>
        <taxon>Manihoteae</taxon>
        <taxon>Manihot</taxon>
    </lineage>
</organism>
<keyword evidence="2" id="KW-1185">Reference proteome</keyword>
<protein>
    <submittedName>
        <fullName evidence="1">Uncharacterized protein</fullName>
    </submittedName>
</protein>
<sequence>MNQAPLVEEATEEQLHPQLPHFTKSLDREGEEVSESTRKSIKQLALKFKMMVEMLMVLVEVVTCLEVVMICVLEISQQLKLCHHHSLPRKISQFLPLLH</sequence>
<proteinExistence type="predicted"/>
<reference evidence="2" key="1">
    <citation type="journal article" date="2016" name="Nat. Biotechnol.">
        <title>Sequencing wild and cultivated cassava and related species reveals extensive interspecific hybridization and genetic diversity.</title>
        <authorList>
            <person name="Bredeson J.V."/>
            <person name="Lyons J.B."/>
            <person name="Prochnik S.E."/>
            <person name="Wu G.A."/>
            <person name="Ha C.M."/>
            <person name="Edsinger-Gonzales E."/>
            <person name="Grimwood J."/>
            <person name="Schmutz J."/>
            <person name="Rabbi I.Y."/>
            <person name="Egesi C."/>
            <person name="Nauluvula P."/>
            <person name="Lebot V."/>
            <person name="Ndunguru J."/>
            <person name="Mkamilo G."/>
            <person name="Bart R.S."/>
            <person name="Setter T.L."/>
            <person name="Gleadow R.M."/>
            <person name="Kulakow P."/>
            <person name="Ferguson M.E."/>
            <person name="Rounsley S."/>
            <person name="Rokhsar D.S."/>
        </authorList>
    </citation>
    <scope>NUCLEOTIDE SEQUENCE [LARGE SCALE GENOMIC DNA]</scope>
    <source>
        <strain evidence="2">cv. AM560-2</strain>
    </source>
</reference>
<accession>A0ACB7HEP4</accession>
<dbReference type="EMBL" id="CM004394">
    <property type="protein sequence ID" value="KAG8649346.1"/>
    <property type="molecule type" value="Genomic_DNA"/>
</dbReference>
<comment type="caution">
    <text evidence="1">The sequence shown here is derived from an EMBL/GenBank/DDBJ whole genome shotgun (WGS) entry which is preliminary data.</text>
</comment>
<gene>
    <name evidence="1" type="ORF">MANES_08G085511v8</name>
</gene>
<name>A0ACB7HEP4_MANES</name>
<evidence type="ECO:0000313" key="1">
    <source>
        <dbReference type="EMBL" id="KAG8649346.1"/>
    </source>
</evidence>
<dbReference type="Proteomes" id="UP000091857">
    <property type="component" value="Chromosome 8"/>
</dbReference>